<organism evidence="4 6">
    <name type="scientific">Tritrichomonas musculus</name>
    <dbReference type="NCBI Taxonomy" id="1915356"/>
    <lineage>
        <taxon>Eukaryota</taxon>
        <taxon>Metamonada</taxon>
        <taxon>Parabasalia</taxon>
        <taxon>Tritrichomonadida</taxon>
        <taxon>Tritrichomonadidae</taxon>
        <taxon>Tritrichomonas</taxon>
    </lineage>
</organism>
<evidence type="ECO:0000256" key="2">
    <source>
        <dbReference type="SAM" id="Coils"/>
    </source>
</evidence>
<reference evidence="4 6" key="1">
    <citation type="submission" date="2024-04" db="EMBL/GenBank/DDBJ databases">
        <title>Tritrichomonas musculus Genome.</title>
        <authorList>
            <person name="Alves-Ferreira E."/>
            <person name="Grigg M."/>
            <person name="Lorenzi H."/>
            <person name="Galac M."/>
        </authorList>
    </citation>
    <scope>NUCLEOTIDE SEQUENCE [LARGE SCALE GENOMIC DNA]</scope>
    <source>
        <strain evidence="4 6">EAF2021</strain>
    </source>
</reference>
<dbReference type="PANTHER" id="PTHR21683:SF2">
    <property type="entry name" value="COILED-COIL DOMAIN-CONTAINING PROTEIN 42 LIKE-2-LIKE"/>
    <property type="match status" value="1"/>
</dbReference>
<keyword evidence="1 2" id="KW-0175">Coiled coil</keyword>
<feature type="domain" description="DUF4200" evidence="3">
    <location>
        <begin position="41"/>
        <end position="158"/>
    </location>
</feature>
<dbReference type="Proteomes" id="UP001470230">
    <property type="component" value="Unassembled WGS sequence"/>
</dbReference>
<dbReference type="Pfam" id="PF13863">
    <property type="entry name" value="DUF4200"/>
    <property type="match status" value="1"/>
</dbReference>
<evidence type="ECO:0000259" key="3">
    <source>
        <dbReference type="Pfam" id="PF13863"/>
    </source>
</evidence>
<evidence type="ECO:0000256" key="1">
    <source>
        <dbReference type="ARBA" id="ARBA00023054"/>
    </source>
</evidence>
<dbReference type="InterPro" id="IPR025252">
    <property type="entry name" value="DUF4200"/>
</dbReference>
<protein>
    <recommendedName>
        <fullName evidence="3">DUF4200 domain-containing protein</fullName>
    </recommendedName>
</protein>
<evidence type="ECO:0000313" key="5">
    <source>
        <dbReference type="EMBL" id="KAK8900036.1"/>
    </source>
</evidence>
<dbReference type="InterPro" id="IPR051147">
    <property type="entry name" value="CFAP_domain-containing"/>
</dbReference>
<accession>A0ABR2GMZ2</accession>
<evidence type="ECO:0000313" key="4">
    <source>
        <dbReference type="EMBL" id="KAK8835051.1"/>
    </source>
</evidence>
<dbReference type="EMBL" id="JAPFFF010000001">
    <property type="protein sequence ID" value="KAK8900036.1"/>
    <property type="molecule type" value="Genomic_DNA"/>
</dbReference>
<comment type="caution">
    <text evidence="4">The sequence shown here is derived from an EMBL/GenBank/DDBJ whole genome shotgun (WGS) entry which is preliminary data.</text>
</comment>
<dbReference type="PANTHER" id="PTHR21683">
    <property type="entry name" value="COILED-COIL DOMAIN-CONTAINING PROTEIN 42 LIKE-2-LIKE-RELATED"/>
    <property type="match status" value="1"/>
</dbReference>
<name>A0ABR2GMZ2_9EUKA</name>
<feature type="coiled-coil region" evidence="2">
    <location>
        <begin position="41"/>
        <end position="145"/>
    </location>
</feature>
<dbReference type="EMBL" id="JAPFFF010000246">
    <property type="protein sequence ID" value="KAK8835051.1"/>
    <property type="molecule type" value="Genomic_DNA"/>
</dbReference>
<sequence>MNQTFLTQQRQNITTFEKKYLQRIGNTGDKRIGLPGLSPQLVDKQKEMEQTNKQLEEARNKYEQWKTNFQSKRVEIEKKQQALAEQKKDLDNFAQHQNQELEKTKTRRKDEIKEANEIEIQLRQLSETEEQKRALNEQLKAELEELQPCADYLQSVVESCTSFDNIDAILHRYETLAETRSIYLDQYQQLMSTFGNDHILLQKQLEFHKSKLIDSTMKYNEAISQIKQIKKINEYNKTSLIKDVQRIDDKKTELAAIKTSIKTIYNRALNKSSATVDQIQKKKGDVDEEAMLEYIKNRFKDLRDIISEHSKSDNPSTHISSHSKT</sequence>
<proteinExistence type="predicted"/>
<gene>
    <name evidence="5" type="ORF">M9Y10_002359</name>
    <name evidence="4" type="ORF">M9Y10_019427</name>
</gene>
<keyword evidence="6" id="KW-1185">Reference proteome</keyword>
<evidence type="ECO:0000313" key="6">
    <source>
        <dbReference type="Proteomes" id="UP001470230"/>
    </source>
</evidence>